<protein>
    <submittedName>
        <fullName evidence="5">Uncharacterized protein</fullName>
    </submittedName>
</protein>
<feature type="region of interest" description="Disordered" evidence="4">
    <location>
        <begin position="1"/>
        <end position="30"/>
    </location>
</feature>
<dbReference type="Proteomes" id="UP000198211">
    <property type="component" value="Unassembled WGS sequence"/>
</dbReference>
<dbReference type="OrthoDB" id="187712at2759"/>
<dbReference type="PRINTS" id="PR00320">
    <property type="entry name" value="GPROTEINBRPT"/>
</dbReference>
<evidence type="ECO:0000313" key="5">
    <source>
        <dbReference type="EMBL" id="OWZ05420.1"/>
    </source>
</evidence>
<feature type="compositionally biased region" description="Basic and acidic residues" evidence="4">
    <location>
        <begin position="7"/>
        <end position="27"/>
    </location>
</feature>
<evidence type="ECO:0000256" key="4">
    <source>
        <dbReference type="SAM" id="MobiDB-lite"/>
    </source>
</evidence>
<dbReference type="PANTHER" id="PTHR19863">
    <property type="entry name" value="NEMITIN (NEURONAL ENRICHED MAP INTERACTING PROTEIN) HOMOLOG"/>
    <property type="match status" value="1"/>
</dbReference>
<keyword evidence="2" id="KW-0677">Repeat</keyword>
<feature type="repeat" description="WD" evidence="3">
    <location>
        <begin position="228"/>
        <end position="275"/>
    </location>
</feature>
<gene>
    <name evidence="5" type="ORF">PHMEG_00022499</name>
</gene>
<dbReference type="PROSITE" id="PS00678">
    <property type="entry name" value="WD_REPEATS_1"/>
    <property type="match status" value="2"/>
</dbReference>
<dbReference type="Pfam" id="PF00400">
    <property type="entry name" value="WD40"/>
    <property type="match status" value="5"/>
</dbReference>
<reference evidence="6" key="1">
    <citation type="submission" date="2017-03" db="EMBL/GenBank/DDBJ databases">
        <title>Phytopthora megakarya and P. palmivora, two closely related causual agents of cacao black pod achieved similar genome size and gene model numbers by different mechanisms.</title>
        <authorList>
            <person name="Ali S."/>
            <person name="Shao J."/>
            <person name="Larry D.J."/>
            <person name="Kronmiller B."/>
            <person name="Shen D."/>
            <person name="Strem M.D."/>
            <person name="Melnick R.L."/>
            <person name="Guiltinan M.J."/>
            <person name="Tyler B.M."/>
            <person name="Meinhardt L.W."/>
            <person name="Bailey B.A."/>
        </authorList>
    </citation>
    <scope>NUCLEOTIDE SEQUENCE [LARGE SCALE GENOMIC DNA]</scope>
    <source>
        <strain evidence="6">zdho120</strain>
    </source>
</reference>
<evidence type="ECO:0000256" key="1">
    <source>
        <dbReference type="ARBA" id="ARBA00022574"/>
    </source>
</evidence>
<evidence type="ECO:0000313" key="6">
    <source>
        <dbReference type="Proteomes" id="UP000198211"/>
    </source>
</evidence>
<dbReference type="InterPro" id="IPR001680">
    <property type="entry name" value="WD40_rpt"/>
</dbReference>
<dbReference type="PROSITE" id="PS50294">
    <property type="entry name" value="WD_REPEATS_REGION"/>
    <property type="match status" value="1"/>
</dbReference>
<accession>A0A225VLL2</accession>
<dbReference type="SUPFAM" id="SSF50978">
    <property type="entry name" value="WD40 repeat-like"/>
    <property type="match status" value="1"/>
</dbReference>
<dbReference type="InterPro" id="IPR019775">
    <property type="entry name" value="WD40_repeat_CS"/>
</dbReference>
<sequence>MDIEYASPREETRSIEPPEDLDDKHGFGSEMPLSRGPPQCYAELKLDHIVCASIIAEVKEPQAVRALDMHPTGTHLAVGTNARALRVFDLFTPLHQRHQQLSWSPLNLILPLLPVALERHKHHDSGIYCVSYNQHLLHQAGTTSMIASGAADGSVKILTTKIIDSIQKQVDELCIQRGDTSGSMGKTRALQFASPHLLWVTSTSDRRLRCLDIRSTQRNSSSAAFQTLDGHVGEIQAIAMPHPSASGLASTLLLSAALDNTVRLWDTRSRRCERLVTSGVHPAFSLDFHPTDEKLVVSGHQDGSVSLWDLRSTTREALQFVMPHQDECRSVRWSPGGQWLLSAAFDGTLCIMQTNPTLQPVASYHKHSGKVLQAQWHPTEPAFVSSGADKRVKLWSFA</sequence>
<dbReference type="EMBL" id="NBNE01004443">
    <property type="protein sequence ID" value="OWZ05420.1"/>
    <property type="molecule type" value="Genomic_DNA"/>
</dbReference>
<dbReference type="InterPro" id="IPR015943">
    <property type="entry name" value="WD40/YVTN_repeat-like_dom_sf"/>
</dbReference>
<dbReference type="SMART" id="SM00320">
    <property type="entry name" value="WD40"/>
    <property type="match status" value="6"/>
</dbReference>
<dbReference type="PANTHER" id="PTHR19863:SF5">
    <property type="entry name" value="WD REPEAT-CONTAINING PROTEIN 47"/>
    <property type="match status" value="1"/>
</dbReference>
<name>A0A225VLL2_9STRA</name>
<organism evidence="5 6">
    <name type="scientific">Phytophthora megakarya</name>
    <dbReference type="NCBI Taxonomy" id="4795"/>
    <lineage>
        <taxon>Eukaryota</taxon>
        <taxon>Sar</taxon>
        <taxon>Stramenopiles</taxon>
        <taxon>Oomycota</taxon>
        <taxon>Peronosporomycetes</taxon>
        <taxon>Peronosporales</taxon>
        <taxon>Peronosporaceae</taxon>
        <taxon>Phytophthora</taxon>
    </lineage>
</organism>
<dbReference type="Gene3D" id="2.130.10.10">
    <property type="entry name" value="YVTN repeat-like/Quinoprotein amine dehydrogenase"/>
    <property type="match status" value="3"/>
</dbReference>
<dbReference type="STRING" id="4795.A0A225VLL2"/>
<proteinExistence type="predicted"/>
<evidence type="ECO:0000256" key="2">
    <source>
        <dbReference type="ARBA" id="ARBA00022737"/>
    </source>
</evidence>
<evidence type="ECO:0000256" key="3">
    <source>
        <dbReference type="PROSITE-ProRule" id="PRU00221"/>
    </source>
</evidence>
<dbReference type="InterPro" id="IPR040067">
    <property type="entry name" value="WDR47"/>
</dbReference>
<dbReference type="AlphaFoldDB" id="A0A225VLL2"/>
<dbReference type="PROSITE" id="PS50082">
    <property type="entry name" value="WD_REPEATS_2"/>
    <property type="match status" value="3"/>
</dbReference>
<keyword evidence="1 3" id="KW-0853">WD repeat</keyword>
<feature type="repeat" description="WD" evidence="3">
    <location>
        <begin position="364"/>
        <end position="398"/>
    </location>
</feature>
<dbReference type="InterPro" id="IPR020472">
    <property type="entry name" value="WD40_PAC1"/>
</dbReference>
<feature type="repeat" description="WD" evidence="3">
    <location>
        <begin position="276"/>
        <end position="318"/>
    </location>
</feature>
<comment type="caution">
    <text evidence="5">The sequence shown here is derived from an EMBL/GenBank/DDBJ whole genome shotgun (WGS) entry which is preliminary data.</text>
</comment>
<keyword evidence="6" id="KW-1185">Reference proteome</keyword>
<dbReference type="InterPro" id="IPR036322">
    <property type="entry name" value="WD40_repeat_dom_sf"/>
</dbReference>